<dbReference type="EMBL" id="AC146938">
    <property type="protein sequence ID" value="AAX96000.1"/>
    <property type="molecule type" value="Genomic_DNA"/>
</dbReference>
<dbReference type="AlphaFoldDB" id="Q2R5Z1"/>
<proteinExistence type="predicted"/>
<dbReference type="Proteomes" id="UP000000763">
    <property type="component" value="Chromosome 11"/>
</dbReference>
<evidence type="ECO:0000313" key="2">
    <source>
        <dbReference type="EMBL" id="AAX96000.1"/>
    </source>
</evidence>
<accession>Q2R5Z1</accession>
<reference evidence="3" key="1">
    <citation type="journal article" date="2005" name="Nature">
        <title>The map-based sequence of the rice genome.</title>
        <authorList>
            <consortium name="International rice genome sequencing project (IRGSP)"/>
            <person name="Matsumoto T."/>
            <person name="Wu J."/>
            <person name="Kanamori H."/>
            <person name="Katayose Y."/>
            <person name="Fujisawa M."/>
            <person name="Namiki N."/>
            <person name="Mizuno H."/>
            <person name="Yamamoto K."/>
            <person name="Antonio B.A."/>
            <person name="Baba T."/>
            <person name="Sakata K."/>
            <person name="Nagamura Y."/>
            <person name="Aoki H."/>
            <person name="Arikawa K."/>
            <person name="Arita K."/>
            <person name="Bito T."/>
            <person name="Chiden Y."/>
            <person name="Fujitsuka N."/>
            <person name="Fukunaka R."/>
            <person name="Hamada M."/>
            <person name="Harada C."/>
            <person name="Hayashi A."/>
            <person name="Hijishita S."/>
            <person name="Honda M."/>
            <person name="Hosokawa S."/>
            <person name="Ichikawa Y."/>
            <person name="Idonuma A."/>
            <person name="Iijima M."/>
            <person name="Ikeda M."/>
            <person name="Ikeno M."/>
            <person name="Ito K."/>
            <person name="Ito S."/>
            <person name="Ito T."/>
            <person name="Ito Y."/>
            <person name="Ito Y."/>
            <person name="Iwabuchi A."/>
            <person name="Kamiya K."/>
            <person name="Karasawa W."/>
            <person name="Kurita K."/>
            <person name="Katagiri S."/>
            <person name="Kikuta A."/>
            <person name="Kobayashi H."/>
            <person name="Kobayashi N."/>
            <person name="Machita K."/>
            <person name="Maehara T."/>
            <person name="Masukawa M."/>
            <person name="Mizubayashi T."/>
            <person name="Mukai Y."/>
            <person name="Nagasaki H."/>
            <person name="Nagata Y."/>
            <person name="Naito S."/>
            <person name="Nakashima M."/>
            <person name="Nakama Y."/>
            <person name="Nakamichi Y."/>
            <person name="Nakamura M."/>
            <person name="Meguro A."/>
            <person name="Negishi M."/>
            <person name="Ohta I."/>
            <person name="Ohta T."/>
            <person name="Okamoto M."/>
            <person name="Ono N."/>
            <person name="Saji S."/>
            <person name="Sakaguchi M."/>
            <person name="Sakai K."/>
            <person name="Shibata M."/>
            <person name="Shimokawa T."/>
            <person name="Song J."/>
            <person name="Takazaki Y."/>
            <person name="Terasawa K."/>
            <person name="Tsugane M."/>
            <person name="Tsuji K."/>
            <person name="Ueda S."/>
            <person name="Waki K."/>
            <person name="Yamagata H."/>
            <person name="Yamamoto M."/>
            <person name="Yamamoto S."/>
            <person name="Yamane H."/>
            <person name="Yoshiki S."/>
            <person name="Yoshihara R."/>
            <person name="Yukawa K."/>
            <person name="Zhong H."/>
            <person name="Yano M."/>
            <person name="Yuan Q."/>
            <person name="Ouyang S."/>
            <person name="Liu J."/>
            <person name="Jones K.M."/>
            <person name="Gansberger K."/>
            <person name="Moffat K."/>
            <person name="Hill J."/>
            <person name="Bera J."/>
            <person name="Fadrosh D."/>
            <person name="Jin S."/>
            <person name="Johri S."/>
            <person name="Kim M."/>
            <person name="Overton L."/>
            <person name="Reardon M."/>
            <person name="Tsitrin T."/>
            <person name="Vuong H."/>
            <person name="Weaver B."/>
            <person name="Ciecko A."/>
            <person name="Tallon L."/>
            <person name="Jackson J."/>
            <person name="Pai G."/>
            <person name="Aken S.V."/>
            <person name="Utterback T."/>
            <person name="Reidmuller S."/>
            <person name="Feldblyum T."/>
            <person name="Hsiao J."/>
            <person name="Zismann V."/>
            <person name="Iobst S."/>
            <person name="de Vazeille A.R."/>
            <person name="Buell C.R."/>
            <person name="Ying K."/>
            <person name="Li Y."/>
            <person name="Lu T."/>
            <person name="Huang Y."/>
            <person name="Zhao Q."/>
            <person name="Feng Q."/>
            <person name="Zhang L."/>
            <person name="Zhu J."/>
            <person name="Weng Q."/>
            <person name="Mu J."/>
            <person name="Lu Y."/>
            <person name="Fan D."/>
            <person name="Liu Y."/>
            <person name="Guan J."/>
            <person name="Zhang Y."/>
            <person name="Yu S."/>
            <person name="Liu X."/>
            <person name="Zhang Y."/>
            <person name="Hong G."/>
            <person name="Han B."/>
            <person name="Choisne N."/>
            <person name="Demange N."/>
            <person name="Orjeda G."/>
            <person name="Samain S."/>
            <person name="Cattolico L."/>
            <person name="Pelletier E."/>
            <person name="Couloux A."/>
            <person name="Segurens B."/>
            <person name="Wincker P."/>
            <person name="D'Hont A."/>
            <person name="Scarpelli C."/>
            <person name="Weissenbach J."/>
            <person name="Salanoubat M."/>
            <person name="Quetier F."/>
            <person name="Yu Y."/>
            <person name="Kim H.R."/>
            <person name="Rambo T."/>
            <person name="Currie J."/>
            <person name="Collura K."/>
            <person name="Luo M."/>
            <person name="Yang T."/>
            <person name="Ammiraju J.S.S."/>
            <person name="Engler F."/>
            <person name="Soderlund C."/>
            <person name="Wing R.A."/>
            <person name="Palmer L.E."/>
            <person name="de la Bastide M."/>
            <person name="Spiegel L."/>
            <person name="Nascimento L."/>
            <person name="Zutavern T."/>
            <person name="O'Shaughnessy A."/>
            <person name="Dike S."/>
            <person name="Dedhia N."/>
            <person name="Preston R."/>
            <person name="Balija V."/>
            <person name="McCombie W.R."/>
            <person name="Chow T."/>
            <person name="Chen H."/>
            <person name="Chung M."/>
            <person name="Chen C."/>
            <person name="Shaw J."/>
            <person name="Wu H."/>
            <person name="Hsiao K."/>
            <person name="Chao Y."/>
            <person name="Chu M."/>
            <person name="Cheng C."/>
            <person name="Hour A."/>
            <person name="Lee P."/>
            <person name="Lin S."/>
            <person name="Lin Y."/>
            <person name="Liou J."/>
            <person name="Liu S."/>
            <person name="Hsing Y."/>
            <person name="Raghuvanshi S."/>
            <person name="Mohanty A."/>
            <person name="Bharti A.K."/>
            <person name="Gaur A."/>
            <person name="Gupta V."/>
            <person name="Kumar D."/>
            <person name="Ravi V."/>
            <person name="Vij S."/>
            <person name="Kapur A."/>
            <person name="Khurana P."/>
            <person name="Khurana P."/>
            <person name="Khurana J.P."/>
            <person name="Tyagi A.K."/>
            <person name="Gaikwad K."/>
            <person name="Singh A."/>
            <person name="Dalal V."/>
            <person name="Srivastava S."/>
            <person name="Dixit A."/>
            <person name="Pal A.K."/>
            <person name="Ghazi I.A."/>
            <person name="Yadav M."/>
            <person name="Pandit A."/>
            <person name="Bhargava A."/>
            <person name="Sureshbabu K."/>
            <person name="Batra K."/>
            <person name="Sharma T.R."/>
            <person name="Mohapatra T."/>
            <person name="Singh N.K."/>
            <person name="Messing J."/>
            <person name="Nelson A.B."/>
            <person name="Fuks G."/>
            <person name="Kavchok S."/>
            <person name="Keizer G."/>
            <person name="Linton E."/>
            <person name="Llaca V."/>
            <person name="Song R."/>
            <person name="Tanyolac B."/>
            <person name="Young S."/>
            <person name="Ho-Il K."/>
            <person name="Hahn J.H."/>
            <person name="Sangsakoo G."/>
            <person name="Vanavichit A."/>
            <person name="de Mattos Luiz.A.T."/>
            <person name="Zimmer P.D."/>
            <person name="Malone G."/>
            <person name="Dellagostin O."/>
            <person name="de Oliveira A.C."/>
            <person name="Bevan M."/>
            <person name="Bancroft I."/>
            <person name="Minx P."/>
            <person name="Cordum H."/>
            <person name="Wilson R."/>
            <person name="Cheng Z."/>
            <person name="Jin W."/>
            <person name="Jiang J."/>
            <person name="Leong S.A."/>
            <person name="Iwama H."/>
            <person name="Gojobori T."/>
            <person name="Itoh T."/>
            <person name="Niimura Y."/>
            <person name="Fujii Y."/>
            <person name="Habara T."/>
            <person name="Sakai H."/>
            <person name="Sato Y."/>
            <person name="Wilson G."/>
            <person name="Kumar K."/>
            <person name="McCouch S."/>
            <person name="Juretic N."/>
            <person name="Hoen D."/>
            <person name="Wright S."/>
            <person name="Bruskiewich R."/>
            <person name="Bureau T."/>
            <person name="Miyao A."/>
            <person name="Hirochika H."/>
            <person name="Nishikawa T."/>
            <person name="Kadowaki K."/>
            <person name="Sugiura M."/>
            <person name="Burr B."/>
            <person name="Sasaki T."/>
        </authorList>
    </citation>
    <scope>NUCLEOTIDE SEQUENCE [LARGE SCALE GENOMIC DNA]</scope>
    <source>
        <strain evidence="3">cv. Nipponbare</strain>
    </source>
</reference>
<feature type="compositionally biased region" description="Basic residues" evidence="1">
    <location>
        <begin position="65"/>
        <end position="79"/>
    </location>
</feature>
<evidence type="ECO:0000256" key="1">
    <source>
        <dbReference type="SAM" id="MobiDB-lite"/>
    </source>
</evidence>
<evidence type="ECO:0000313" key="3">
    <source>
        <dbReference type="Proteomes" id="UP000000763"/>
    </source>
</evidence>
<reference evidence="3" key="2">
    <citation type="journal article" date="2008" name="Nucleic Acids Res.">
        <title>The rice annotation project database (RAP-DB): 2008 update.</title>
        <authorList>
            <consortium name="The rice annotation project (RAP)"/>
        </authorList>
    </citation>
    <scope>GENOME REANNOTATION</scope>
    <source>
        <strain evidence="3">cv. Nipponbare</strain>
    </source>
</reference>
<organism evidence="2 3">
    <name type="scientific">Oryza sativa subsp. japonica</name>
    <name type="common">Rice</name>
    <dbReference type="NCBI Taxonomy" id="39947"/>
    <lineage>
        <taxon>Eukaryota</taxon>
        <taxon>Viridiplantae</taxon>
        <taxon>Streptophyta</taxon>
        <taxon>Embryophyta</taxon>
        <taxon>Tracheophyta</taxon>
        <taxon>Spermatophyta</taxon>
        <taxon>Magnoliopsida</taxon>
        <taxon>Liliopsida</taxon>
        <taxon>Poales</taxon>
        <taxon>Poaceae</taxon>
        <taxon>BOP clade</taxon>
        <taxon>Oryzoideae</taxon>
        <taxon>Oryzeae</taxon>
        <taxon>Oryzinae</taxon>
        <taxon>Oryza</taxon>
        <taxon>Oryza sativa</taxon>
    </lineage>
</organism>
<protein>
    <submittedName>
        <fullName evidence="2">Uncharacterized protein</fullName>
    </submittedName>
</protein>
<gene>
    <name evidence="2" type="ordered locus">LOC_Os11g22860</name>
</gene>
<name>Q2R5Z1_ORYSJ</name>
<feature type="region of interest" description="Disordered" evidence="1">
    <location>
        <begin position="65"/>
        <end position="115"/>
    </location>
</feature>
<feature type="region of interest" description="Disordered" evidence="1">
    <location>
        <begin position="1"/>
        <end position="37"/>
    </location>
</feature>
<sequence length="115" mass="12812">MPRTTSPLQCRSRGRRGTRHCDVGEGGGAAGRRAGKEERAVGAAAAFQRTSGDAAAGPEKRMALQHRQRWQRRRPALRRGGRDGWRWYSSGNATASRRGRVSGDFPTNRRRRQGR</sequence>